<dbReference type="CDD" id="cd01425">
    <property type="entry name" value="RPS2"/>
    <property type="match status" value="1"/>
</dbReference>
<dbReference type="Gene3D" id="3.40.50.10490">
    <property type="entry name" value="Glucose-6-phosphate isomerase like protein, domain 1"/>
    <property type="match status" value="1"/>
</dbReference>
<dbReference type="NCBIfam" id="TIGR01011">
    <property type="entry name" value="rpsB_bact"/>
    <property type="match status" value="1"/>
</dbReference>
<dbReference type="InterPro" id="IPR005706">
    <property type="entry name" value="Ribosomal_uS2_bac/mit/plastid"/>
</dbReference>
<keyword evidence="2 5" id="KW-0689">Ribosomal protein</keyword>
<dbReference type="GO" id="GO:0005840">
    <property type="term" value="C:ribosome"/>
    <property type="evidence" value="ECO:0007669"/>
    <property type="project" value="UniProtKB-KW"/>
</dbReference>
<protein>
    <recommendedName>
        <fullName evidence="4 5">Small ribosomal subunit protein uS2</fullName>
    </recommendedName>
</protein>
<evidence type="ECO:0000256" key="1">
    <source>
        <dbReference type="ARBA" id="ARBA00006242"/>
    </source>
</evidence>
<dbReference type="Proteomes" id="UP001317742">
    <property type="component" value="Chromosome"/>
</dbReference>
<organism evidence="7 8">
    <name type="scientific">Pseudodesulfovibrio nedwellii</name>
    <dbReference type="NCBI Taxonomy" id="2973072"/>
    <lineage>
        <taxon>Bacteria</taxon>
        <taxon>Pseudomonadati</taxon>
        <taxon>Thermodesulfobacteriota</taxon>
        <taxon>Desulfovibrionia</taxon>
        <taxon>Desulfovibrionales</taxon>
        <taxon>Desulfovibrionaceae</taxon>
    </lineage>
</organism>
<dbReference type="PANTHER" id="PTHR12534:SF0">
    <property type="entry name" value="SMALL RIBOSOMAL SUBUNIT PROTEIN US2M"/>
    <property type="match status" value="1"/>
</dbReference>
<comment type="similarity">
    <text evidence="1 5">Belongs to the universal ribosomal protein uS2 family.</text>
</comment>
<dbReference type="PROSITE" id="PS00962">
    <property type="entry name" value="RIBOSOMAL_S2_1"/>
    <property type="match status" value="1"/>
</dbReference>
<dbReference type="Pfam" id="PF00318">
    <property type="entry name" value="Ribosomal_S2"/>
    <property type="match status" value="1"/>
</dbReference>
<keyword evidence="3 5" id="KW-0687">Ribonucleoprotein</keyword>
<keyword evidence="8" id="KW-1185">Reference proteome</keyword>
<accession>A0ABM8AWK4</accession>
<dbReference type="Gene3D" id="1.10.287.610">
    <property type="entry name" value="Helix hairpin bin"/>
    <property type="match status" value="1"/>
</dbReference>
<proteinExistence type="inferred from homology"/>
<evidence type="ECO:0000256" key="5">
    <source>
        <dbReference type="HAMAP-Rule" id="MF_00291"/>
    </source>
</evidence>
<evidence type="ECO:0000313" key="8">
    <source>
        <dbReference type="Proteomes" id="UP001317742"/>
    </source>
</evidence>
<dbReference type="PANTHER" id="PTHR12534">
    <property type="entry name" value="30S RIBOSOMAL PROTEIN S2 PROKARYOTIC AND ORGANELLAR"/>
    <property type="match status" value="1"/>
</dbReference>
<dbReference type="InterPro" id="IPR023591">
    <property type="entry name" value="Ribosomal_uS2_flav_dom_sf"/>
</dbReference>
<evidence type="ECO:0000256" key="3">
    <source>
        <dbReference type="ARBA" id="ARBA00023274"/>
    </source>
</evidence>
<reference evidence="7 8" key="1">
    <citation type="submission" date="2022-08" db="EMBL/GenBank/DDBJ databases">
        <title>Genome Sequence of the sulphate-reducing bacterium, Pseudodesulfovibrio sp. SYK.</title>
        <authorList>
            <person name="Kondo R."/>
            <person name="Kataoka T."/>
        </authorList>
    </citation>
    <scope>NUCLEOTIDE SEQUENCE [LARGE SCALE GENOMIC DNA]</scope>
    <source>
        <strain evidence="7 8">SYK</strain>
    </source>
</reference>
<dbReference type="PRINTS" id="PR00395">
    <property type="entry name" value="RIBOSOMALS2"/>
</dbReference>
<sequence length="291" mass="32317">MAYVTMKQMLETGVHFGHQTRRWNPKMRPYIFGARNGIHIMDLQQTVKMFATAHDFIVDTVAKGGKVLFIGTKRQAQESVKAEAERAGMFFVTHRWMGGTLTNFQTIKRSIDRLKNLEQMFEDGSISRYTKKEAVGMNREVKKLNLALGGIKDLNEAPRAAFVIDPKREQIAIQECRKLGIPVVAVVDSNCDPDMVDYIIPGNDDAIRAIKLFATHMADACLEGAAMQKDYTAKAEAEAKAAKAAKAAEAPKKEAKKDGPKVEKKQKAAPKKEVKIEEKAEAPAEAPAEEK</sequence>
<gene>
    <name evidence="5 7" type="primary">rpsB</name>
    <name evidence="7" type="ORF">SYK_00110</name>
</gene>
<dbReference type="SUPFAM" id="SSF52313">
    <property type="entry name" value="Ribosomal protein S2"/>
    <property type="match status" value="1"/>
</dbReference>
<evidence type="ECO:0000256" key="2">
    <source>
        <dbReference type="ARBA" id="ARBA00022980"/>
    </source>
</evidence>
<evidence type="ECO:0000256" key="6">
    <source>
        <dbReference type="SAM" id="MobiDB-lite"/>
    </source>
</evidence>
<dbReference type="InterPro" id="IPR001865">
    <property type="entry name" value="Ribosomal_uS2"/>
</dbReference>
<dbReference type="InterPro" id="IPR018130">
    <property type="entry name" value="Ribosomal_uS2_CS"/>
</dbReference>
<dbReference type="HAMAP" id="MF_00291_B">
    <property type="entry name" value="Ribosomal_uS2_B"/>
    <property type="match status" value="1"/>
</dbReference>
<dbReference type="EMBL" id="AP026709">
    <property type="protein sequence ID" value="BDQ35651.1"/>
    <property type="molecule type" value="Genomic_DNA"/>
</dbReference>
<name>A0ABM8AWK4_9BACT</name>
<evidence type="ECO:0000256" key="4">
    <source>
        <dbReference type="ARBA" id="ARBA00035256"/>
    </source>
</evidence>
<feature type="compositionally biased region" description="Basic and acidic residues" evidence="6">
    <location>
        <begin position="249"/>
        <end position="291"/>
    </location>
</feature>
<dbReference type="RefSeq" id="WP_281761587.1">
    <property type="nucleotide sequence ID" value="NZ_AP026709.1"/>
</dbReference>
<evidence type="ECO:0000313" key="7">
    <source>
        <dbReference type="EMBL" id="BDQ35651.1"/>
    </source>
</evidence>
<feature type="region of interest" description="Disordered" evidence="6">
    <location>
        <begin position="244"/>
        <end position="291"/>
    </location>
</feature>